<reference evidence="2 3" key="1">
    <citation type="submission" date="2019-10" db="EMBL/GenBank/DDBJ databases">
        <title>Whole genome shotgun sequence of Acrocarpospora macrocephala NBRC 16266.</title>
        <authorList>
            <person name="Ichikawa N."/>
            <person name="Kimura A."/>
            <person name="Kitahashi Y."/>
            <person name="Komaki H."/>
            <person name="Oguchi A."/>
        </authorList>
    </citation>
    <scope>NUCLEOTIDE SEQUENCE [LARGE SCALE GENOMIC DNA]</scope>
    <source>
        <strain evidence="2 3">NBRC 16266</strain>
    </source>
</reference>
<comment type="caution">
    <text evidence="2">The sequence shown here is derived from an EMBL/GenBank/DDBJ whole genome shotgun (WGS) entry which is preliminary data.</text>
</comment>
<evidence type="ECO:0000256" key="1">
    <source>
        <dbReference type="SAM" id="MobiDB-lite"/>
    </source>
</evidence>
<name>A0A5M3X434_9ACTN</name>
<dbReference type="Proteomes" id="UP000331127">
    <property type="component" value="Unassembled WGS sequence"/>
</dbReference>
<sequence>MVNRSAIVPVVSITQTAWTSVAQFSPAKNCAGGSETGKATPDGGSDDPAATGPAPGWSLTGALRRISLLPVPSPARTGGGGVMEALEERPHKAVTPAPAGFQQQAPYGCL</sequence>
<dbReference type="AlphaFoldDB" id="A0A5M3X434"/>
<dbReference type="EMBL" id="BLAE01000085">
    <property type="protein sequence ID" value="GES15830.1"/>
    <property type="molecule type" value="Genomic_DNA"/>
</dbReference>
<evidence type="ECO:0000313" key="3">
    <source>
        <dbReference type="Proteomes" id="UP000331127"/>
    </source>
</evidence>
<keyword evidence="3" id="KW-1185">Reference proteome</keyword>
<proteinExistence type="predicted"/>
<accession>A0A5M3X434</accession>
<feature type="region of interest" description="Disordered" evidence="1">
    <location>
        <begin position="70"/>
        <end position="110"/>
    </location>
</feature>
<organism evidence="2 3">
    <name type="scientific">Acrocarpospora macrocephala</name>
    <dbReference type="NCBI Taxonomy" id="150177"/>
    <lineage>
        <taxon>Bacteria</taxon>
        <taxon>Bacillati</taxon>
        <taxon>Actinomycetota</taxon>
        <taxon>Actinomycetes</taxon>
        <taxon>Streptosporangiales</taxon>
        <taxon>Streptosporangiaceae</taxon>
        <taxon>Acrocarpospora</taxon>
    </lineage>
</organism>
<feature type="compositionally biased region" description="Polar residues" evidence="1">
    <location>
        <begin position="101"/>
        <end position="110"/>
    </location>
</feature>
<feature type="region of interest" description="Disordered" evidence="1">
    <location>
        <begin position="27"/>
        <end position="57"/>
    </location>
</feature>
<gene>
    <name evidence="2" type="ORF">Amac_094280</name>
</gene>
<evidence type="ECO:0000313" key="2">
    <source>
        <dbReference type="EMBL" id="GES15830.1"/>
    </source>
</evidence>
<protein>
    <submittedName>
        <fullName evidence="2">Uncharacterized protein</fullName>
    </submittedName>
</protein>